<dbReference type="InterPro" id="IPR007922">
    <property type="entry name" value="DciA-like"/>
</dbReference>
<proteinExistence type="predicted"/>
<dbReference type="Proteomes" id="UP000251835">
    <property type="component" value="Unassembled WGS sequence"/>
</dbReference>
<protein>
    <submittedName>
        <fullName evidence="1">Uncharacterized protein DUF721</fullName>
    </submittedName>
</protein>
<dbReference type="RefSeq" id="WP_116496606.1">
    <property type="nucleotide sequence ID" value="NZ_QENZ01000004.1"/>
</dbReference>
<dbReference type="Pfam" id="PF05258">
    <property type="entry name" value="DciA"/>
    <property type="match status" value="1"/>
</dbReference>
<gene>
    <name evidence="1" type="ORF">C7377_1402</name>
</gene>
<evidence type="ECO:0000313" key="2">
    <source>
        <dbReference type="Proteomes" id="UP000251835"/>
    </source>
</evidence>
<evidence type="ECO:0000313" key="1">
    <source>
        <dbReference type="EMBL" id="PVX51069.1"/>
    </source>
</evidence>
<comment type="caution">
    <text evidence="1">The sequence shown here is derived from an EMBL/GenBank/DDBJ whole genome shotgun (WGS) entry which is preliminary data.</text>
</comment>
<keyword evidence="2" id="KW-1185">Reference proteome</keyword>
<dbReference type="EMBL" id="QENZ01000004">
    <property type="protein sequence ID" value="PVX51069.1"/>
    <property type="molecule type" value="Genomic_DNA"/>
</dbReference>
<organism evidence="1 2">
    <name type="scientific">Balneicella halophila</name>
    <dbReference type="NCBI Taxonomy" id="1537566"/>
    <lineage>
        <taxon>Bacteria</taxon>
        <taxon>Pseudomonadati</taxon>
        <taxon>Bacteroidota</taxon>
        <taxon>Bacteroidia</taxon>
        <taxon>Bacteroidales</taxon>
        <taxon>Balneicellaceae</taxon>
        <taxon>Balneicella</taxon>
    </lineage>
</organism>
<reference evidence="1 2" key="1">
    <citation type="submission" date="2018-05" db="EMBL/GenBank/DDBJ databases">
        <title>Genomic Encyclopedia of Type Strains, Phase IV (KMG-IV): sequencing the most valuable type-strain genomes for metagenomic binning, comparative biology and taxonomic classification.</title>
        <authorList>
            <person name="Goeker M."/>
        </authorList>
    </citation>
    <scope>NUCLEOTIDE SEQUENCE [LARGE SCALE GENOMIC DNA]</scope>
    <source>
        <strain evidence="1 2">DSM 28579</strain>
    </source>
</reference>
<dbReference type="AlphaFoldDB" id="A0A7L4URX0"/>
<dbReference type="OrthoDB" id="9796545at2"/>
<accession>A0A7L4URX0</accession>
<sequence length="96" mass="11546">MRRTKTEKIDTLVKKIMEDYAKQGDNYQHLIYAEWKQMLGVTVTNATRKIYIKERKLFVHLDSPIIKQELILLKDKIIQHMNRKFPDGQLENIIFK</sequence>
<name>A0A7L4URX0_BALHA</name>